<dbReference type="InterPro" id="IPR000673">
    <property type="entry name" value="Sig_transdc_resp-reg_Me-estase"/>
</dbReference>
<evidence type="ECO:0000313" key="6">
    <source>
        <dbReference type="EMBL" id="QHS59657.1"/>
    </source>
</evidence>
<dbReference type="Pfam" id="PF01339">
    <property type="entry name" value="CheB_methylest"/>
    <property type="match status" value="1"/>
</dbReference>
<accession>A0A6B9ZBW8</accession>
<dbReference type="SUPFAM" id="SSF52738">
    <property type="entry name" value="Methylesterase CheB, C-terminal domain"/>
    <property type="match status" value="1"/>
</dbReference>
<feature type="active site" evidence="4">
    <location>
        <position position="132"/>
    </location>
</feature>
<dbReference type="GO" id="GO:0005737">
    <property type="term" value="C:cytoplasm"/>
    <property type="evidence" value="ECO:0007669"/>
    <property type="project" value="InterPro"/>
</dbReference>
<evidence type="ECO:0000259" key="5">
    <source>
        <dbReference type="PROSITE" id="PS50122"/>
    </source>
</evidence>
<sequence>MSYTYNVVGIGSSAGGLAPLKIIFNQLPPDINAAIIIIPHLLANMPSNLGKILHTVTGMPIMKVEENTHLKKGVVYVLGEGLVMTIKDKQLQVRPREASEKINKAIDHFFISLAEEAANKSVGVVLSGAGYDGIEGAKAIEDKHGLVIVQEPYTAEFPLMPQALIANDHPDYILTPEDIAYKLGKHCR</sequence>
<evidence type="ECO:0000256" key="1">
    <source>
        <dbReference type="ARBA" id="ARBA00022801"/>
    </source>
</evidence>
<dbReference type="PROSITE" id="PS50122">
    <property type="entry name" value="CHEB"/>
    <property type="match status" value="1"/>
</dbReference>
<dbReference type="PANTHER" id="PTHR42872:SF6">
    <property type="entry name" value="PROTEIN-GLUTAMATE METHYLESTERASE_PROTEIN-GLUTAMINE GLUTAMINASE"/>
    <property type="match status" value="1"/>
</dbReference>
<name>A0A6B9ZBW8_9BACT</name>
<dbReference type="GO" id="GO:0006935">
    <property type="term" value="P:chemotaxis"/>
    <property type="evidence" value="ECO:0007669"/>
    <property type="project" value="UniProtKB-UniRule"/>
</dbReference>
<dbReference type="EMBL" id="CP048113">
    <property type="protein sequence ID" value="QHS59657.1"/>
    <property type="molecule type" value="Genomic_DNA"/>
</dbReference>
<evidence type="ECO:0000256" key="2">
    <source>
        <dbReference type="ARBA" id="ARBA00039140"/>
    </source>
</evidence>
<reference evidence="6 7" key="1">
    <citation type="submission" date="2020-01" db="EMBL/GenBank/DDBJ databases">
        <title>Complete genome sequence of Chitinophaga sp. H33E-04 isolated from quinoa roots.</title>
        <authorList>
            <person name="Weon H.-Y."/>
            <person name="Lee S.A."/>
        </authorList>
    </citation>
    <scope>NUCLEOTIDE SEQUENCE [LARGE SCALE GENOMIC DNA]</scope>
    <source>
        <strain evidence="6 7">H33E-04</strain>
    </source>
</reference>
<protein>
    <recommendedName>
        <fullName evidence="2">protein-glutamate methylesterase</fullName>
        <ecNumber evidence="2">3.1.1.61</ecNumber>
    </recommendedName>
</protein>
<organism evidence="6 7">
    <name type="scientific">Chitinophaga agri</name>
    <dbReference type="NCBI Taxonomy" id="2703787"/>
    <lineage>
        <taxon>Bacteria</taxon>
        <taxon>Pseudomonadati</taxon>
        <taxon>Bacteroidota</taxon>
        <taxon>Chitinophagia</taxon>
        <taxon>Chitinophagales</taxon>
        <taxon>Chitinophagaceae</taxon>
        <taxon>Chitinophaga</taxon>
    </lineage>
</organism>
<dbReference type="PANTHER" id="PTHR42872">
    <property type="entry name" value="PROTEIN-GLUTAMATE METHYLESTERASE/PROTEIN-GLUTAMINE GLUTAMINASE"/>
    <property type="match status" value="1"/>
</dbReference>
<gene>
    <name evidence="6" type="ORF">GWR21_08645</name>
</gene>
<feature type="active site" evidence="4">
    <location>
        <position position="40"/>
    </location>
</feature>
<dbReference type="Proteomes" id="UP000476411">
    <property type="component" value="Chromosome"/>
</dbReference>
<keyword evidence="7" id="KW-1185">Reference proteome</keyword>
<dbReference type="EC" id="3.1.1.61" evidence="2"/>
<feature type="active site" evidence="4">
    <location>
        <position position="13"/>
    </location>
</feature>
<proteinExistence type="predicted"/>
<dbReference type="CDD" id="cd16434">
    <property type="entry name" value="CheB-CheR_fusion"/>
    <property type="match status" value="1"/>
</dbReference>
<feature type="domain" description="CheB-type methylesterase" evidence="5">
    <location>
        <begin position="2"/>
        <end position="183"/>
    </location>
</feature>
<evidence type="ECO:0000256" key="4">
    <source>
        <dbReference type="PROSITE-ProRule" id="PRU00050"/>
    </source>
</evidence>
<keyword evidence="4" id="KW-0145">Chemotaxis</keyword>
<dbReference type="RefSeq" id="WP_162331352.1">
    <property type="nucleotide sequence ID" value="NZ_CP048113.1"/>
</dbReference>
<dbReference type="Gene3D" id="3.40.50.180">
    <property type="entry name" value="Methylesterase CheB, C-terminal domain"/>
    <property type="match status" value="1"/>
</dbReference>
<comment type="catalytic activity">
    <reaction evidence="3">
        <text>[protein]-L-glutamate 5-O-methyl ester + H2O = L-glutamyl-[protein] + methanol + H(+)</text>
        <dbReference type="Rhea" id="RHEA:23236"/>
        <dbReference type="Rhea" id="RHEA-COMP:10208"/>
        <dbReference type="Rhea" id="RHEA-COMP:10311"/>
        <dbReference type="ChEBI" id="CHEBI:15377"/>
        <dbReference type="ChEBI" id="CHEBI:15378"/>
        <dbReference type="ChEBI" id="CHEBI:17790"/>
        <dbReference type="ChEBI" id="CHEBI:29973"/>
        <dbReference type="ChEBI" id="CHEBI:82795"/>
        <dbReference type="EC" id="3.1.1.61"/>
    </reaction>
</comment>
<dbReference type="AlphaFoldDB" id="A0A6B9ZBW8"/>
<keyword evidence="1 4" id="KW-0378">Hydrolase</keyword>
<dbReference type="InterPro" id="IPR035909">
    <property type="entry name" value="CheB_C"/>
</dbReference>
<dbReference type="KEGG" id="chih:GWR21_08645"/>
<dbReference type="GO" id="GO:0008984">
    <property type="term" value="F:protein-glutamate methylesterase activity"/>
    <property type="evidence" value="ECO:0007669"/>
    <property type="project" value="UniProtKB-EC"/>
</dbReference>
<evidence type="ECO:0000256" key="3">
    <source>
        <dbReference type="ARBA" id="ARBA00048267"/>
    </source>
</evidence>
<dbReference type="GO" id="GO:0000156">
    <property type="term" value="F:phosphorelay response regulator activity"/>
    <property type="evidence" value="ECO:0007669"/>
    <property type="project" value="InterPro"/>
</dbReference>
<evidence type="ECO:0000313" key="7">
    <source>
        <dbReference type="Proteomes" id="UP000476411"/>
    </source>
</evidence>